<accession>A0A9P1C3P7</accession>
<evidence type="ECO:0000313" key="5">
    <source>
        <dbReference type="EMBL" id="CAI3984519.1"/>
    </source>
</evidence>
<dbReference type="InterPro" id="IPR003653">
    <property type="entry name" value="Peptidase_C48_C"/>
</dbReference>
<evidence type="ECO:0000313" key="6">
    <source>
        <dbReference type="EMBL" id="CAL1137894.1"/>
    </source>
</evidence>
<feature type="domain" description="Ubiquitin-like protease family profile" evidence="4">
    <location>
        <begin position="1"/>
        <end position="149"/>
    </location>
</feature>
<feature type="region of interest" description="Disordered" evidence="3">
    <location>
        <begin position="192"/>
        <end position="221"/>
    </location>
</feature>
<feature type="region of interest" description="Disordered" evidence="3">
    <location>
        <begin position="261"/>
        <end position="305"/>
    </location>
</feature>
<evidence type="ECO:0000256" key="3">
    <source>
        <dbReference type="SAM" id="MobiDB-lite"/>
    </source>
</evidence>
<evidence type="ECO:0000313" key="7">
    <source>
        <dbReference type="EMBL" id="CAL4771831.1"/>
    </source>
</evidence>
<feature type="compositionally biased region" description="Basic and acidic residues" evidence="3">
    <location>
        <begin position="284"/>
        <end position="304"/>
    </location>
</feature>
<sequence>MSSEDIEDSLLQPWAPAAFSAGKMDMGQVLHGCCAILRLRMGKDWCKKVALVNALCEERLQRLLFHPTAGLVLGILFTDHHWALLAYVKGSHKALVYDGLKDQRILDAGVAFMFHVEAGTATDTSFANVPQQCDEWSCGHRVILHLNFLLKHMAECNRLPEEVPPGQVSCAKIQVLISSYKTVCVYQRSADAPGTEDAAETEDMPVTEDSLQTEDDADSDSSCFALRPAKCLKVSASKSPDRMDLPTTPVASKKSVLKNRLDVQWTPDSVDPMQQPMPSKRRRVSDSKTDKEPSTPPRQKRDMTCTKSSIVAQLRDAGIDHNVVFQSAHERGNRFMEKGHWNTFTKAVCTGDALACPVCADLRLKFEEAGKSETLAVCQPAKPKCSAVPRSTLPSSRSRGRPSKEEDQKFDLVSYIREHRANVYTPIENNEAKPGYPWWCVPCQKTVNLQRRGSASYLDLHEGRGCHLRACAKLGISVNGIRDTSSTCNGVKLTDSIPWLGRIQESFANWYAAGMPWACTEHMKTLVGQIGVRQEGLQFVLRHASCAGGIAGTYGCICCAEMQTEAVAAEICRWSYRIDLAAYASSLAYGHETDIRNNTEMILQRDYQCLGLAGSDFKTLLEIADKTKVILMIRKKVESIPVGRRNESLKSFIQVRLKQLGELSVGNIAQETFALLVNKFKVAANDNQNLRGNLELASKIAAGALSGNAVVDALVKSFCHMTNMVKQGKTRVRTSRFVCGEIAADLMSTVGSGGPLVAMLKLLSVPCSDRNFLIVLDETYYHPTQDIIVNLRGDSKLAVIGGYYHSEEDWSYLASDSPRRKQLDDTKLSRLVMHYVVSRTDTTKHTYCVCMVPRKPKAGGKLEVLAEYGKILEAATQSNGQTPPLGGAWDNAGSNLYINEAFLGRLDQKTLRKAAFFKDCELKLIMLPCMQLYGAL</sequence>
<dbReference type="EMBL" id="CAMXCT010000894">
    <property type="protein sequence ID" value="CAI3984519.1"/>
    <property type="molecule type" value="Genomic_DNA"/>
</dbReference>
<reference evidence="6" key="2">
    <citation type="submission" date="2024-04" db="EMBL/GenBank/DDBJ databases">
        <authorList>
            <person name="Chen Y."/>
            <person name="Shah S."/>
            <person name="Dougan E. K."/>
            <person name="Thang M."/>
            <person name="Chan C."/>
        </authorList>
    </citation>
    <scope>NUCLEOTIDE SEQUENCE [LARGE SCALE GENOMIC DNA]</scope>
</reference>
<keyword evidence="7" id="KW-0540">Nuclease</keyword>
<protein>
    <submittedName>
        <fullName evidence="7">Flap endonuclease 1</fullName>
    </submittedName>
</protein>
<dbReference type="EMBL" id="CAMXCT030000894">
    <property type="protein sequence ID" value="CAL4771831.1"/>
    <property type="molecule type" value="Genomic_DNA"/>
</dbReference>
<dbReference type="PROSITE" id="PS50600">
    <property type="entry name" value="ULP_PROTEASE"/>
    <property type="match status" value="1"/>
</dbReference>
<dbReference type="GO" id="GO:0006508">
    <property type="term" value="P:proteolysis"/>
    <property type="evidence" value="ECO:0007669"/>
    <property type="project" value="UniProtKB-KW"/>
</dbReference>
<comment type="caution">
    <text evidence="5">The sequence shown here is derived from an EMBL/GenBank/DDBJ whole genome shotgun (WGS) entry which is preliminary data.</text>
</comment>
<keyword evidence="8" id="KW-1185">Reference proteome</keyword>
<keyword evidence="7" id="KW-0255">Endonuclease</keyword>
<gene>
    <name evidence="5" type="ORF">C1SCF055_LOCUS12047</name>
</gene>
<organism evidence="5">
    <name type="scientific">Cladocopium goreaui</name>
    <dbReference type="NCBI Taxonomy" id="2562237"/>
    <lineage>
        <taxon>Eukaryota</taxon>
        <taxon>Sar</taxon>
        <taxon>Alveolata</taxon>
        <taxon>Dinophyceae</taxon>
        <taxon>Suessiales</taxon>
        <taxon>Symbiodiniaceae</taxon>
        <taxon>Cladocopium</taxon>
    </lineage>
</organism>
<dbReference type="GO" id="GO:0008234">
    <property type="term" value="F:cysteine-type peptidase activity"/>
    <property type="evidence" value="ECO:0007669"/>
    <property type="project" value="InterPro"/>
</dbReference>
<dbReference type="OrthoDB" id="419468at2759"/>
<dbReference type="Proteomes" id="UP001152797">
    <property type="component" value="Unassembled WGS sequence"/>
</dbReference>
<keyword evidence="2" id="KW-0378">Hydrolase</keyword>
<dbReference type="EMBL" id="CAMXCT020000894">
    <property type="protein sequence ID" value="CAL1137894.1"/>
    <property type="molecule type" value="Genomic_DNA"/>
</dbReference>
<reference evidence="5" key="1">
    <citation type="submission" date="2022-10" db="EMBL/GenBank/DDBJ databases">
        <authorList>
            <person name="Chen Y."/>
            <person name="Dougan E. K."/>
            <person name="Chan C."/>
            <person name="Rhodes N."/>
            <person name="Thang M."/>
        </authorList>
    </citation>
    <scope>NUCLEOTIDE SEQUENCE</scope>
</reference>
<evidence type="ECO:0000256" key="1">
    <source>
        <dbReference type="ARBA" id="ARBA00022670"/>
    </source>
</evidence>
<feature type="region of interest" description="Disordered" evidence="3">
    <location>
        <begin position="384"/>
        <end position="407"/>
    </location>
</feature>
<name>A0A9P1C3P7_9DINO</name>
<keyword evidence="1" id="KW-0645">Protease</keyword>
<evidence type="ECO:0000259" key="4">
    <source>
        <dbReference type="PROSITE" id="PS50600"/>
    </source>
</evidence>
<evidence type="ECO:0000256" key="2">
    <source>
        <dbReference type="ARBA" id="ARBA00022801"/>
    </source>
</evidence>
<dbReference type="GO" id="GO:0004519">
    <property type="term" value="F:endonuclease activity"/>
    <property type="evidence" value="ECO:0007669"/>
    <property type="project" value="UniProtKB-KW"/>
</dbReference>
<proteinExistence type="predicted"/>
<dbReference type="AlphaFoldDB" id="A0A9P1C3P7"/>
<feature type="compositionally biased region" description="Acidic residues" evidence="3">
    <location>
        <begin position="197"/>
        <end position="219"/>
    </location>
</feature>
<evidence type="ECO:0000313" key="8">
    <source>
        <dbReference type="Proteomes" id="UP001152797"/>
    </source>
</evidence>